<comment type="caution">
    <text evidence="2">The sequence shown here is derived from an EMBL/GenBank/DDBJ whole genome shotgun (WGS) entry which is preliminary data.</text>
</comment>
<keyword evidence="3" id="KW-1185">Reference proteome</keyword>
<evidence type="ECO:0000313" key="2">
    <source>
        <dbReference type="EMBL" id="KAJ7700115.1"/>
    </source>
</evidence>
<evidence type="ECO:0000313" key="3">
    <source>
        <dbReference type="Proteomes" id="UP001221757"/>
    </source>
</evidence>
<reference evidence="2" key="1">
    <citation type="submission" date="2023-03" db="EMBL/GenBank/DDBJ databases">
        <title>Massive genome expansion in bonnet fungi (Mycena s.s.) driven by repeated elements and novel gene families across ecological guilds.</title>
        <authorList>
            <consortium name="Lawrence Berkeley National Laboratory"/>
            <person name="Harder C.B."/>
            <person name="Miyauchi S."/>
            <person name="Viragh M."/>
            <person name="Kuo A."/>
            <person name="Thoen E."/>
            <person name="Andreopoulos B."/>
            <person name="Lu D."/>
            <person name="Skrede I."/>
            <person name="Drula E."/>
            <person name="Henrissat B."/>
            <person name="Morin E."/>
            <person name="Kohler A."/>
            <person name="Barry K."/>
            <person name="LaButti K."/>
            <person name="Morin E."/>
            <person name="Salamov A."/>
            <person name="Lipzen A."/>
            <person name="Mereny Z."/>
            <person name="Hegedus B."/>
            <person name="Baldrian P."/>
            <person name="Stursova M."/>
            <person name="Weitz H."/>
            <person name="Taylor A."/>
            <person name="Grigoriev I.V."/>
            <person name="Nagy L.G."/>
            <person name="Martin F."/>
            <person name="Kauserud H."/>
        </authorList>
    </citation>
    <scope>NUCLEOTIDE SEQUENCE</scope>
    <source>
        <strain evidence="2">CBHHK067</strain>
    </source>
</reference>
<accession>A0AAD7DVR4</accession>
<dbReference type="Proteomes" id="UP001221757">
    <property type="component" value="Unassembled WGS sequence"/>
</dbReference>
<organism evidence="2 3">
    <name type="scientific">Mycena rosella</name>
    <name type="common">Pink bonnet</name>
    <name type="synonym">Agaricus rosellus</name>
    <dbReference type="NCBI Taxonomy" id="1033263"/>
    <lineage>
        <taxon>Eukaryota</taxon>
        <taxon>Fungi</taxon>
        <taxon>Dikarya</taxon>
        <taxon>Basidiomycota</taxon>
        <taxon>Agaricomycotina</taxon>
        <taxon>Agaricomycetes</taxon>
        <taxon>Agaricomycetidae</taxon>
        <taxon>Agaricales</taxon>
        <taxon>Marasmiineae</taxon>
        <taxon>Mycenaceae</taxon>
        <taxon>Mycena</taxon>
    </lineage>
</organism>
<sequence>MRYLLPHGLSFPGCVLPFLTASHPPTHPLVSRPRPVTFSRLRRVTPFRLAARSLFRLPLLHPTVQCTTPFRAVTTPSARSPPPSARSPPPSARFLAALHFFWILSISISISLSLSFSTPPHLLTSARHPPEGGSIPQAERRKSAQDAVFLVGLYRSGTSPWIPCRPRIPAKTIALPVEEEHDTNPQLVPATARHPPIR</sequence>
<protein>
    <submittedName>
        <fullName evidence="2">Uncharacterized protein</fullName>
    </submittedName>
</protein>
<evidence type="ECO:0000256" key="1">
    <source>
        <dbReference type="SAM" id="MobiDB-lite"/>
    </source>
</evidence>
<feature type="region of interest" description="Disordered" evidence="1">
    <location>
        <begin position="179"/>
        <end position="198"/>
    </location>
</feature>
<proteinExistence type="predicted"/>
<dbReference type="AlphaFoldDB" id="A0AAD7DVR4"/>
<gene>
    <name evidence="2" type="ORF">B0H17DRAFT_1196106</name>
</gene>
<name>A0AAD7DVR4_MYCRO</name>
<dbReference type="EMBL" id="JARKIE010000021">
    <property type="protein sequence ID" value="KAJ7700115.1"/>
    <property type="molecule type" value="Genomic_DNA"/>
</dbReference>